<dbReference type="Pfam" id="PF00646">
    <property type="entry name" value="F-box"/>
    <property type="match status" value="1"/>
</dbReference>
<dbReference type="EMBL" id="WJQU01000002">
    <property type="protein sequence ID" value="KAJ6643294.1"/>
    <property type="molecule type" value="Genomic_DNA"/>
</dbReference>
<feature type="domain" description="F-box" evidence="1">
    <location>
        <begin position="13"/>
        <end position="49"/>
    </location>
</feature>
<organism evidence="2 3">
    <name type="scientific">Pseudolycoriella hygida</name>
    <dbReference type="NCBI Taxonomy" id="35572"/>
    <lineage>
        <taxon>Eukaryota</taxon>
        <taxon>Metazoa</taxon>
        <taxon>Ecdysozoa</taxon>
        <taxon>Arthropoda</taxon>
        <taxon>Hexapoda</taxon>
        <taxon>Insecta</taxon>
        <taxon>Pterygota</taxon>
        <taxon>Neoptera</taxon>
        <taxon>Endopterygota</taxon>
        <taxon>Diptera</taxon>
        <taxon>Nematocera</taxon>
        <taxon>Sciaroidea</taxon>
        <taxon>Sciaridae</taxon>
        <taxon>Pseudolycoriella</taxon>
    </lineage>
</organism>
<dbReference type="OrthoDB" id="549243at2759"/>
<dbReference type="Gene3D" id="3.80.10.10">
    <property type="entry name" value="Ribonuclease Inhibitor"/>
    <property type="match status" value="1"/>
</dbReference>
<sequence>MAVEKRFSKVASLTDLNFDCILEVFRWLSLKDAMNLAETCNDMQDVADYVFKKTVTELEMDFGVDMKQALHQVGSYLTAITLVMDKCEITEKQFVEISERCKNVRSVTLIAFKRNLINPTAFFTNLSGLDNVTLTDSCLARDEDFFKPLTKLKSVNIKKCSERERLALIKCFEQNRNITSFTCTSLCASIVPMVPNLERLSMNFCPERALHINHIENFEHLRYLTMHSLEGNPCPILTILAERGILEELVIINVIATEQMFRVIKKFNKLKFLGIGKQIQCAPPEVLPPQLEVLKLGGFRFSKNTMSNMVKHHKRLKYINLENCFVYEGGCYCDYFKALASFTLVELMPYKDREIHVSIVSTDYSPPPVIITTAHDLWIRNFMEDFKMFEISYPGLDRVEFGFI</sequence>
<comment type="caution">
    <text evidence="2">The sequence shown here is derived from an EMBL/GenBank/DDBJ whole genome shotgun (WGS) entry which is preliminary data.</text>
</comment>
<evidence type="ECO:0000259" key="1">
    <source>
        <dbReference type="Pfam" id="PF00646"/>
    </source>
</evidence>
<reference evidence="2" key="1">
    <citation type="submission" date="2022-07" db="EMBL/GenBank/DDBJ databases">
        <authorList>
            <person name="Trinca V."/>
            <person name="Uliana J.V.C."/>
            <person name="Torres T.T."/>
            <person name="Ward R.J."/>
            <person name="Monesi N."/>
        </authorList>
    </citation>
    <scope>NUCLEOTIDE SEQUENCE</scope>
    <source>
        <strain evidence="2">HSMRA1968</strain>
        <tissue evidence="2">Whole embryos</tissue>
    </source>
</reference>
<dbReference type="SUPFAM" id="SSF52047">
    <property type="entry name" value="RNI-like"/>
    <property type="match status" value="1"/>
</dbReference>
<dbReference type="AlphaFoldDB" id="A0A9Q0N4C1"/>
<accession>A0A9Q0N4C1</accession>
<evidence type="ECO:0000313" key="3">
    <source>
        <dbReference type="Proteomes" id="UP001151699"/>
    </source>
</evidence>
<dbReference type="InterPro" id="IPR001810">
    <property type="entry name" value="F-box_dom"/>
</dbReference>
<gene>
    <name evidence="2" type="ORF">Bhyg_08252</name>
</gene>
<evidence type="ECO:0000313" key="2">
    <source>
        <dbReference type="EMBL" id="KAJ6643294.1"/>
    </source>
</evidence>
<proteinExistence type="predicted"/>
<dbReference type="InterPro" id="IPR032675">
    <property type="entry name" value="LRR_dom_sf"/>
</dbReference>
<keyword evidence="3" id="KW-1185">Reference proteome</keyword>
<name>A0A9Q0N4C1_9DIPT</name>
<dbReference type="Proteomes" id="UP001151699">
    <property type="component" value="Chromosome B"/>
</dbReference>
<protein>
    <recommendedName>
        <fullName evidence="1">F-box domain-containing protein</fullName>
    </recommendedName>
</protein>